<evidence type="ECO:0000256" key="5">
    <source>
        <dbReference type="ARBA" id="ARBA00022801"/>
    </source>
</evidence>
<keyword evidence="3" id="KW-0479">Metal-binding</keyword>
<dbReference type="PROSITE" id="PS51432">
    <property type="entry name" value="AP_NUCLEASE_F2_4"/>
    <property type="match status" value="1"/>
</dbReference>
<dbReference type="PROSITE" id="PS00729">
    <property type="entry name" value="AP_NUCLEASE_F2_1"/>
    <property type="match status" value="1"/>
</dbReference>
<keyword evidence="6" id="KW-0862">Zinc</keyword>
<name>K1Q5R6_MAGGI</name>
<evidence type="ECO:0000259" key="8">
    <source>
        <dbReference type="Pfam" id="PF01261"/>
    </source>
</evidence>
<evidence type="ECO:0000256" key="1">
    <source>
        <dbReference type="ARBA" id="ARBA00001947"/>
    </source>
</evidence>
<dbReference type="EMBL" id="JH818704">
    <property type="protein sequence ID" value="EKC26574.1"/>
    <property type="molecule type" value="Genomic_DNA"/>
</dbReference>
<dbReference type="Pfam" id="PF01261">
    <property type="entry name" value="AP_endonuc_2"/>
    <property type="match status" value="1"/>
</dbReference>
<gene>
    <name evidence="9" type="ORF">CGI_10010478</name>
</gene>
<dbReference type="GO" id="GO:0003906">
    <property type="term" value="F:DNA-(apurinic or apyrimidinic site) endonuclease activity"/>
    <property type="evidence" value="ECO:0007669"/>
    <property type="project" value="TreeGrafter"/>
</dbReference>
<evidence type="ECO:0000256" key="2">
    <source>
        <dbReference type="ARBA" id="ARBA00005340"/>
    </source>
</evidence>
<evidence type="ECO:0000256" key="4">
    <source>
        <dbReference type="ARBA" id="ARBA00022763"/>
    </source>
</evidence>
<comment type="cofactor">
    <cofactor evidence="1">
        <name>Zn(2+)</name>
        <dbReference type="ChEBI" id="CHEBI:29105"/>
    </cofactor>
</comment>
<dbReference type="NCBIfam" id="TIGR00587">
    <property type="entry name" value="nfo"/>
    <property type="match status" value="1"/>
</dbReference>
<dbReference type="GO" id="GO:0008270">
    <property type="term" value="F:zinc ion binding"/>
    <property type="evidence" value="ECO:0007669"/>
    <property type="project" value="InterPro"/>
</dbReference>
<dbReference type="PROSITE" id="PS00730">
    <property type="entry name" value="AP_NUCLEASE_F2_2"/>
    <property type="match status" value="1"/>
</dbReference>
<sequence length="186" mass="21266">MILPHGSYLMNCGSPEEENLQKSRNLLVEELQRCQKLGLTRFNFHPVIENMCCQGNTVGGKFEELKEIIDRVQDKTRVGVCLDTCHMFAAGYDISTEKGFSSMMEEFERVVGFRYLKAIHLNDSKGKVGNNLDRHENIGKGHIGTEGFRRIMNDSRLNNIPMILETPCPDDDTYEKEVKILYSLCK</sequence>
<dbReference type="AlphaFoldDB" id="K1Q5R6"/>
<dbReference type="InterPro" id="IPR013022">
    <property type="entry name" value="Xyl_isomerase-like_TIM-brl"/>
</dbReference>
<dbReference type="GO" id="GO:0005739">
    <property type="term" value="C:mitochondrion"/>
    <property type="evidence" value="ECO:0007669"/>
    <property type="project" value="TreeGrafter"/>
</dbReference>
<reference evidence="9" key="1">
    <citation type="journal article" date="2012" name="Nature">
        <title>The oyster genome reveals stress adaptation and complexity of shell formation.</title>
        <authorList>
            <person name="Zhang G."/>
            <person name="Fang X."/>
            <person name="Guo X."/>
            <person name="Li L."/>
            <person name="Luo R."/>
            <person name="Xu F."/>
            <person name="Yang P."/>
            <person name="Zhang L."/>
            <person name="Wang X."/>
            <person name="Qi H."/>
            <person name="Xiong Z."/>
            <person name="Que H."/>
            <person name="Xie Y."/>
            <person name="Holland P.W."/>
            <person name="Paps J."/>
            <person name="Zhu Y."/>
            <person name="Wu F."/>
            <person name="Chen Y."/>
            <person name="Wang J."/>
            <person name="Peng C."/>
            <person name="Meng J."/>
            <person name="Yang L."/>
            <person name="Liu J."/>
            <person name="Wen B."/>
            <person name="Zhang N."/>
            <person name="Huang Z."/>
            <person name="Zhu Q."/>
            <person name="Feng Y."/>
            <person name="Mount A."/>
            <person name="Hedgecock D."/>
            <person name="Xu Z."/>
            <person name="Liu Y."/>
            <person name="Domazet-Loso T."/>
            <person name="Du Y."/>
            <person name="Sun X."/>
            <person name="Zhang S."/>
            <person name="Liu B."/>
            <person name="Cheng P."/>
            <person name="Jiang X."/>
            <person name="Li J."/>
            <person name="Fan D."/>
            <person name="Wang W."/>
            <person name="Fu W."/>
            <person name="Wang T."/>
            <person name="Wang B."/>
            <person name="Zhang J."/>
            <person name="Peng Z."/>
            <person name="Li Y."/>
            <person name="Li N."/>
            <person name="Wang J."/>
            <person name="Chen M."/>
            <person name="He Y."/>
            <person name="Tan F."/>
            <person name="Song X."/>
            <person name="Zheng Q."/>
            <person name="Huang R."/>
            <person name="Yang H."/>
            <person name="Du X."/>
            <person name="Chen L."/>
            <person name="Yang M."/>
            <person name="Gaffney P.M."/>
            <person name="Wang S."/>
            <person name="Luo L."/>
            <person name="She Z."/>
            <person name="Ming Y."/>
            <person name="Huang W."/>
            <person name="Zhang S."/>
            <person name="Huang B."/>
            <person name="Zhang Y."/>
            <person name="Qu T."/>
            <person name="Ni P."/>
            <person name="Miao G."/>
            <person name="Wang J."/>
            <person name="Wang Q."/>
            <person name="Steinberg C.E."/>
            <person name="Wang H."/>
            <person name="Li N."/>
            <person name="Qian L."/>
            <person name="Zhang G."/>
            <person name="Li Y."/>
            <person name="Yang H."/>
            <person name="Liu X."/>
            <person name="Wang J."/>
            <person name="Yin Y."/>
            <person name="Wang J."/>
        </authorList>
    </citation>
    <scope>NUCLEOTIDE SEQUENCE [LARGE SCALE GENOMIC DNA]</scope>
    <source>
        <strain evidence="9">05x7-T-G4-1.051#20</strain>
    </source>
</reference>
<dbReference type="Gene3D" id="3.20.20.150">
    <property type="entry name" value="Divalent-metal-dependent TIM barrel enzymes"/>
    <property type="match status" value="2"/>
</dbReference>
<protein>
    <submittedName>
        <fullName evidence="9">DNA-(Apurinic or apyrimidinic site) lyase</fullName>
    </submittedName>
</protein>
<evidence type="ECO:0000256" key="3">
    <source>
        <dbReference type="ARBA" id="ARBA00022723"/>
    </source>
</evidence>
<dbReference type="PANTHER" id="PTHR21445">
    <property type="entry name" value="ENDONUCLEASE IV ENDODEOXYRIBONUCLEASE IV"/>
    <property type="match status" value="1"/>
</dbReference>
<keyword evidence="4" id="KW-0227">DNA damage</keyword>
<evidence type="ECO:0000313" key="9">
    <source>
        <dbReference type="EMBL" id="EKC26574.1"/>
    </source>
</evidence>
<dbReference type="InterPro" id="IPR001719">
    <property type="entry name" value="AP_endonuc_2"/>
</dbReference>
<dbReference type="GO" id="GO:0006284">
    <property type="term" value="P:base-excision repair"/>
    <property type="evidence" value="ECO:0007669"/>
    <property type="project" value="TreeGrafter"/>
</dbReference>
<dbReference type="HOGENOM" id="CLU_025885_0_4_1"/>
<dbReference type="InterPro" id="IPR036237">
    <property type="entry name" value="Xyl_isomerase-like_sf"/>
</dbReference>
<feature type="domain" description="Xylose isomerase-like TIM barrel" evidence="8">
    <location>
        <begin position="47"/>
        <end position="183"/>
    </location>
</feature>
<keyword evidence="5" id="KW-0378">Hydrolase</keyword>
<proteinExistence type="inferred from homology"/>
<comment type="similarity">
    <text evidence="2">Belongs to the AP endonuclease 2 family.</text>
</comment>
<dbReference type="CDD" id="cd00019">
    <property type="entry name" value="AP2Ec"/>
    <property type="match status" value="1"/>
</dbReference>
<dbReference type="SMART" id="SM00518">
    <property type="entry name" value="AP2Ec"/>
    <property type="match status" value="1"/>
</dbReference>
<dbReference type="InterPro" id="IPR018246">
    <property type="entry name" value="AP_endonuc_F2_Zn_BS"/>
</dbReference>
<evidence type="ECO:0000256" key="7">
    <source>
        <dbReference type="ARBA" id="ARBA00023204"/>
    </source>
</evidence>
<evidence type="ECO:0000256" key="6">
    <source>
        <dbReference type="ARBA" id="ARBA00022833"/>
    </source>
</evidence>
<dbReference type="SUPFAM" id="SSF51658">
    <property type="entry name" value="Xylose isomerase-like"/>
    <property type="match status" value="1"/>
</dbReference>
<accession>K1Q5R6</accession>
<dbReference type="GO" id="GO:0008081">
    <property type="term" value="F:phosphoric diester hydrolase activity"/>
    <property type="evidence" value="ECO:0007669"/>
    <property type="project" value="TreeGrafter"/>
</dbReference>
<dbReference type="PANTHER" id="PTHR21445:SF0">
    <property type="entry name" value="APURINIC-APYRIMIDINIC ENDONUCLEASE"/>
    <property type="match status" value="1"/>
</dbReference>
<dbReference type="PROSITE" id="PS00731">
    <property type="entry name" value="AP_NUCLEASE_F2_3"/>
    <property type="match status" value="1"/>
</dbReference>
<dbReference type="GO" id="GO:0003677">
    <property type="term" value="F:DNA binding"/>
    <property type="evidence" value="ECO:0007669"/>
    <property type="project" value="InterPro"/>
</dbReference>
<dbReference type="GO" id="GO:0005634">
    <property type="term" value="C:nucleus"/>
    <property type="evidence" value="ECO:0007669"/>
    <property type="project" value="TreeGrafter"/>
</dbReference>
<keyword evidence="7" id="KW-0234">DNA repair</keyword>
<keyword evidence="9" id="KW-0456">Lyase</keyword>
<dbReference type="InParanoid" id="K1Q5R6"/>
<dbReference type="GO" id="GO:0016829">
    <property type="term" value="F:lyase activity"/>
    <property type="evidence" value="ECO:0007669"/>
    <property type="project" value="UniProtKB-KW"/>
</dbReference>
<organism evidence="9">
    <name type="scientific">Magallana gigas</name>
    <name type="common">Pacific oyster</name>
    <name type="synonym">Crassostrea gigas</name>
    <dbReference type="NCBI Taxonomy" id="29159"/>
    <lineage>
        <taxon>Eukaryota</taxon>
        <taxon>Metazoa</taxon>
        <taxon>Spiralia</taxon>
        <taxon>Lophotrochozoa</taxon>
        <taxon>Mollusca</taxon>
        <taxon>Bivalvia</taxon>
        <taxon>Autobranchia</taxon>
        <taxon>Pteriomorphia</taxon>
        <taxon>Ostreida</taxon>
        <taxon>Ostreoidea</taxon>
        <taxon>Ostreidae</taxon>
        <taxon>Magallana</taxon>
    </lineage>
</organism>